<dbReference type="KEGG" id="des:DSOUD_2750"/>
<dbReference type="GO" id="GO:0016151">
    <property type="term" value="F:nickel cation binding"/>
    <property type="evidence" value="ECO:0007669"/>
    <property type="project" value="InterPro"/>
</dbReference>
<dbReference type="GO" id="GO:0008901">
    <property type="term" value="F:ferredoxin hydrogenase activity"/>
    <property type="evidence" value="ECO:0007669"/>
    <property type="project" value="InterPro"/>
</dbReference>
<feature type="binding site" evidence="2">
    <location>
        <position position="358"/>
    </location>
    <ligand>
        <name>Mg(2+)</name>
        <dbReference type="ChEBI" id="CHEBI:18420"/>
    </ligand>
</feature>
<evidence type="ECO:0000256" key="2">
    <source>
        <dbReference type="PIRSR" id="PIRSR601501-1"/>
    </source>
</evidence>
<gene>
    <name evidence="3" type="ORF">DSOUD_2750</name>
</gene>
<dbReference type="InterPro" id="IPR029014">
    <property type="entry name" value="NiFe-Hase_large"/>
</dbReference>
<keyword evidence="2" id="KW-0460">Magnesium</keyword>
<keyword evidence="2" id="KW-0479">Metal-binding</keyword>
<evidence type="ECO:0000313" key="4">
    <source>
        <dbReference type="Proteomes" id="UP000057158"/>
    </source>
</evidence>
<dbReference type="SUPFAM" id="SSF56762">
    <property type="entry name" value="HydB/Nqo4-like"/>
    <property type="match status" value="1"/>
</dbReference>
<feature type="binding site" evidence="2">
    <location>
        <position position="64"/>
    </location>
    <ligand>
        <name>Ni(2+)</name>
        <dbReference type="ChEBI" id="CHEBI:49786"/>
    </ligand>
</feature>
<dbReference type="PATRIC" id="fig|1603606.3.peg.2976"/>
<comment type="cofactor">
    <cofactor evidence="2">
        <name>Fe cation</name>
        <dbReference type="ChEBI" id="CHEBI:24875"/>
    </cofactor>
</comment>
<dbReference type="PROSITE" id="PS00508">
    <property type="entry name" value="NI_HGENASE_L_2"/>
    <property type="match status" value="1"/>
</dbReference>
<evidence type="ECO:0000313" key="3">
    <source>
        <dbReference type="EMBL" id="ALC17488.1"/>
    </source>
</evidence>
<dbReference type="AlphaFoldDB" id="A0A0M4D4B1"/>
<dbReference type="PANTHER" id="PTHR43600:SF4">
    <property type="entry name" value="CYTOSOLIC NIFE-HYDROGENASE, ALPHA SUBUNIT"/>
    <property type="match status" value="1"/>
</dbReference>
<dbReference type="EMBL" id="CP010802">
    <property type="protein sequence ID" value="ALC17488.1"/>
    <property type="molecule type" value="Genomic_DNA"/>
</dbReference>
<comment type="cofactor">
    <cofactor evidence="2">
        <name>Ni(2+)</name>
        <dbReference type="ChEBI" id="CHEBI:49786"/>
    </cofactor>
</comment>
<reference evidence="3 4" key="1">
    <citation type="submission" date="2015-07" db="EMBL/GenBank/DDBJ databases">
        <title>Isolation and Genomic Characterization of a Novel Halophilic Metal-Reducing Deltaproteobacterium from the Deep Subsurface.</title>
        <authorList>
            <person name="Badalamenti J.P."/>
            <person name="Summers Z.M."/>
            <person name="Gralnick J.A."/>
            <person name="Bond D.R."/>
        </authorList>
    </citation>
    <scope>NUCLEOTIDE SEQUENCE [LARGE SCALE GENOMIC DNA]</scope>
    <source>
        <strain evidence="3 4">WTL</strain>
    </source>
</reference>
<keyword evidence="2" id="KW-0408">Iron</keyword>
<dbReference type="InterPro" id="IPR001501">
    <property type="entry name" value="Ni-dep_hyd_lsu"/>
</dbReference>
<accession>A0A0M4D4B1</accession>
<protein>
    <submittedName>
        <fullName evidence="3">Cytoplasmic [NiFe]-hydrogenase, large subunit</fullName>
    </submittedName>
</protein>
<dbReference type="PANTHER" id="PTHR43600">
    <property type="entry name" value="COENZYME F420 HYDROGENASE, SUBUNIT ALPHA"/>
    <property type="match status" value="1"/>
</dbReference>
<sequence>MKTIGLEPLTRVEGHGRVELDLDRGRLSAVRVALIESPRLFESLVIGRSWQEIPALVCRICAICSSVHRVASAAALERALGVSVPPAARLVRELLVLGGHIESHALHLFCLVLPDILGVESVLALVAGGSAQAREGLELKRLGNRIQEISGGRVIHPVNIEVGGILRLPDRSRLQGLAEELEAWEGRLVDLLAVFASPQSYPPSSGAIGLPLSVSGGEGLHLFGRGLSLSGRTMAPERYRELLGEEALPGSHAKSSRGAAGPFLTGALARLRNSGGEERGLPSGIFANNAAQAMELVDALRRARVLTREILALGEDEALRGEVRVGAGVGTEVIEAPRGLLVHSYVLDDGGRVARADIVTPTAINQEAMAAQILADLQEVTDEALLASGAEQIVRAFDPCISCAVHLVRIR</sequence>
<feature type="binding site" evidence="2">
    <location>
        <position position="64"/>
    </location>
    <ligand>
        <name>Fe cation</name>
        <dbReference type="ChEBI" id="CHEBI:24875"/>
    </ligand>
</feature>
<dbReference type="Pfam" id="PF00374">
    <property type="entry name" value="NiFeSe_Hases"/>
    <property type="match status" value="2"/>
</dbReference>
<feature type="binding site" evidence="2">
    <location>
        <position position="403"/>
    </location>
    <ligand>
        <name>Fe cation</name>
        <dbReference type="ChEBI" id="CHEBI:24875"/>
    </ligand>
</feature>
<organism evidence="3 4">
    <name type="scientific">Desulfuromonas soudanensis</name>
    <dbReference type="NCBI Taxonomy" id="1603606"/>
    <lineage>
        <taxon>Bacteria</taxon>
        <taxon>Pseudomonadati</taxon>
        <taxon>Thermodesulfobacteriota</taxon>
        <taxon>Desulfuromonadia</taxon>
        <taxon>Desulfuromonadales</taxon>
        <taxon>Desulfuromonadaceae</taxon>
        <taxon>Desulfuromonas</taxon>
    </lineage>
</organism>
<dbReference type="InterPro" id="IPR018194">
    <property type="entry name" value="Ni-dep_hyd_lsu_Ni_BS"/>
</dbReference>
<name>A0A0M4D4B1_9BACT</name>
<dbReference type="STRING" id="1603606.DSOUD_2750"/>
<keyword evidence="1" id="KW-0560">Oxidoreductase</keyword>
<feature type="binding site" evidence="2">
    <location>
        <position position="406"/>
    </location>
    <ligand>
        <name>Mg(2+)</name>
        <dbReference type="ChEBI" id="CHEBI:18420"/>
    </ligand>
</feature>
<feature type="binding site" evidence="2">
    <location>
        <position position="61"/>
    </location>
    <ligand>
        <name>Ni(2+)</name>
        <dbReference type="ChEBI" id="CHEBI:49786"/>
    </ligand>
</feature>
<dbReference type="RefSeq" id="WP_053551493.1">
    <property type="nucleotide sequence ID" value="NZ_CP010802.1"/>
</dbReference>
<keyword evidence="4" id="KW-1185">Reference proteome</keyword>
<proteinExistence type="predicted"/>
<dbReference type="Proteomes" id="UP000057158">
    <property type="component" value="Chromosome"/>
</dbReference>
<feature type="binding site" evidence="2">
    <location>
        <position position="400"/>
    </location>
    <ligand>
        <name>Ni(2+)</name>
        <dbReference type="ChEBI" id="CHEBI:49786"/>
    </ligand>
</feature>
<evidence type="ECO:0000256" key="1">
    <source>
        <dbReference type="ARBA" id="ARBA00023002"/>
    </source>
</evidence>
<feature type="binding site" evidence="2">
    <location>
        <position position="42"/>
    </location>
    <ligand>
        <name>Mg(2+)</name>
        <dbReference type="ChEBI" id="CHEBI:18420"/>
    </ligand>
</feature>
<keyword evidence="2" id="KW-0533">Nickel</keyword>
<dbReference type="Gene3D" id="1.10.645.10">
    <property type="entry name" value="Cytochrome-c3 Hydrogenase, chain B"/>
    <property type="match status" value="1"/>
</dbReference>